<sequence>MKRKCLEGDVCPVARALDVVGDWWTLLIIRDAFAGVTRFGDFQKHLGVAKNILATRLKDMVEQGLLQTSEVGARSEYQLTDKGRALMPVLVTLAQWGEVHTEPEEGGTRVLDARCLQPLRKVEVFSQDGRLLGIEDIVTQVPGARCQVPGASGLMARTR</sequence>
<evidence type="ECO:0000256" key="1">
    <source>
        <dbReference type="ARBA" id="ARBA00023015"/>
    </source>
</evidence>
<dbReference type="AlphaFoldDB" id="A0A1T2XXW1"/>
<dbReference type="InterPro" id="IPR036388">
    <property type="entry name" value="WH-like_DNA-bd_sf"/>
</dbReference>
<dbReference type="PROSITE" id="PS51118">
    <property type="entry name" value="HTH_HXLR"/>
    <property type="match status" value="1"/>
</dbReference>
<reference evidence="5 6" key="1">
    <citation type="submission" date="2016-12" db="EMBL/GenBank/DDBJ databases">
        <title>Draft genome sequences of seven strains of Pseudomonas fluorescens that produce 4-formylaminooxyvinylglycine.</title>
        <authorList>
            <person name="Okrent R.A."/>
            <person name="Manning V.A."/>
            <person name="Trippe K.M."/>
        </authorList>
    </citation>
    <scope>NUCLEOTIDE SEQUENCE [LARGE SCALE GENOMIC DNA]</scope>
    <source>
        <strain evidence="5 6">P5A</strain>
    </source>
</reference>
<dbReference type="SUPFAM" id="SSF46785">
    <property type="entry name" value="Winged helix' DNA-binding domain"/>
    <property type="match status" value="1"/>
</dbReference>
<evidence type="ECO:0000259" key="4">
    <source>
        <dbReference type="PROSITE" id="PS51118"/>
    </source>
</evidence>
<name>A0A1T2XXW1_PSEFL</name>
<organism evidence="5 6">
    <name type="scientific">Pseudomonas fluorescens</name>
    <dbReference type="NCBI Taxonomy" id="294"/>
    <lineage>
        <taxon>Bacteria</taxon>
        <taxon>Pseudomonadati</taxon>
        <taxon>Pseudomonadota</taxon>
        <taxon>Gammaproteobacteria</taxon>
        <taxon>Pseudomonadales</taxon>
        <taxon>Pseudomonadaceae</taxon>
        <taxon>Pseudomonas</taxon>
    </lineage>
</organism>
<dbReference type="PANTHER" id="PTHR33204">
    <property type="entry name" value="TRANSCRIPTIONAL REGULATOR, MARR FAMILY"/>
    <property type="match status" value="1"/>
</dbReference>
<evidence type="ECO:0000313" key="6">
    <source>
        <dbReference type="Proteomes" id="UP000190965"/>
    </source>
</evidence>
<gene>
    <name evidence="5" type="ORF">BFW87_28420</name>
</gene>
<dbReference type="EMBL" id="MSDF01000057">
    <property type="protein sequence ID" value="OPA84658.1"/>
    <property type="molecule type" value="Genomic_DNA"/>
</dbReference>
<dbReference type="OrthoDB" id="9807069at2"/>
<dbReference type="PANTHER" id="PTHR33204:SF18">
    <property type="entry name" value="TRANSCRIPTIONAL REGULATORY PROTEIN"/>
    <property type="match status" value="1"/>
</dbReference>
<keyword evidence="3" id="KW-0804">Transcription</keyword>
<keyword evidence="1" id="KW-0805">Transcription regulation</keyword>
<dbReference type="GO" id="GO:0003677">
    <property type="term" value="F:DNA binding"/>
    <property type="evidence" value="ECO:0007669"/>
    <property type="project" value="UniProtKB-KW"/>
</dbReference>
<feature type="domain" description="HTH hxlR-type" evidence="4">
    <location>
        <begin position="11"/>
        <end position="105"/>
    </location>
</feature>
<evidence type="ECO:0000256" key="2">
    <source>
        <dbReference type="ARBA" id="ARBA00023125"/>
    </source>
</evidence>
<proteinExistence type="predicted"/>
<dbReference type="Proteomes" id="UP000190965">
    <property type="component" value="Unassembled WGS sequence"/>
</dbReference>
<keyword evidence="2" id="KW-0238">DNA-binding</keyword>
<evidence type="ECO:0000313" key="5">
    <source>
        <dbReference type="EMBL" id="OPA84658.1"/>
    </source>
</evidence>
<protein>
    <submittedName>
        <fullName evidence="5">Transcriptional regulator</fullName>
    </submittedName>
</protein>
<comment type="caution">
    <text evidence="5">The sequence shown here is derived from an EMBL/GenBank/DDBJ whole genome shotgun (WGS) entry which is preliminary data.</text>
</comment>
<dbReference type="Gene3D" id="1.10.10.10">
    <property type="entry name" value="Winged helix-like DNA-binding domain superfamily/Winged helix DNA-binding domain"/>
    <property type="match status" value="1"/>
</dbReference>
<dbReference type="RefSeq" id="WP_078743047.1">
    <property type="nucleotide sequence ID" value="NZ_MSDF01000057.1"/>
</dbReference>
<dbReference type="InterPro" id="IPR036390">
    <property type="entry name" value="WH_DNA-bd_sf"/>
</dbReference>
<accession>A0A1T2XXW1</accession>
<evidence type="ECO:0000256" key="3">
    <source>
        <dbReference type="ARBA" id="ARBA00023163"/>
    </source>
</evidence>
<dbReference type="InterPro" id="IPR002577">
    <property type="entry name" value="HTH_HxlR"/>
</dbReference>
<dbReference type="Pfam" id="PF01638">
    <property type="entry name" value="HxlR"/>
    <property type="match status" value="1"/>
</dbReference>